<dbReference type="Gene3D" id="1.20.58.1290">
    <property type="entry name" value="CarD-like, C-terminal domain"/>
    <property type="match status" value="1"/>
</dbReference>
<feature type="domain" description="CarD-like/TRCF RNAP-interacting" evidence="1">
    <location>
        <begin position="1"/>
        <end position="112"/>
    </location>
</feature>
<dbReference type="SMART" id="SM01058">
    <property type="entry name" value="CarD_TRCF"/>
    <property type="match status" value="1"/>
</dbReference>
<reference evidence="2 3" key="1">
    <citation type="submission" date="2015-04" db="EMBL/GenBank/DDBJ databases">
        <title>Microcin producing Clostridium sp. JC272T.</title>
        <authorList>
            <person name="Jyothsna T."/>
            <person name="Sasikala C."/>
            <person name="Ramana C."/>
        </authorList>
    </citation>
    <scope>NUCLEOTIDE SEQUENCE [LARGE SCALE GENOMIC DNA]</scope>
    <source>
        <strain evidence="2 3">JC272</strain>
    </source>
</reference>
<proteinExistence type="predicted"/>
<dbReference type="Pfam" id="PF21095">
    <property type="entry name" value="CarD_C"/>
    <property type="match status" value="1"/>
</dbReference>
<dbReference type="EMBL" id="LBBT01000052">
    <property type="protein sequence ID" value="KKY02534.1"/>
    <property type="molecule type" value="Genomic_DNA"/>
</dbReference>
<sequence>MFKIDDCVMYGMTGACKVIDITNEKFINGENRKYYVLSPVYAENIIIKAPVDNKNIPMRKTISKSSATSLLNDMANMDISWIDDDKTRNKEFNAMLKSGKCEELIKLIRNIYCNNEKVKSIGKKPHQVDDNVMKEAERLLNEELAIALNISPDEVIPYITSHIPQQNI</sequence>
<comment type="caution">
    <text evidence="2">The sequence shown here is derived from an EMBL/GenBank/DDBJ whole genome shotgun (WGS) entry which is preliminary data.</text>
</comment>
<dbReference type="RefSeq" id="WP_046821923.1">
    <property type="nucleotide sequence ID" value="NZ_LBBT01000052.1"/>
</dbReference>
<dbReference type="PANTHER" id="PTHR38447:SF1">
    <property type="entry name" value="RNA POLYMERASE-BINDING TRANSCRIPTION FACTOR CARD"/>
    <property type="match status" value="1"/>
</dbReference>
<accession>A0A0M3DM62</accession>
<organism evidence="2 3">
    <name type="scientific">Paraclostridium benzoelyticum</name>
    <dbReference type="NCBI Taxonomy" id="1629550"/>
    <lineage>
        <taxon>Bacteria</taxon>
        <taxon>Bacillati</taxon>
        <taxon>Bacillota</taxon>
        <taxon>Clostridia</taxon>
        <taxon>Peptostreptococcales</taxon>
        <taxon>Peptostreptococcaceae</taxon>
        <taxon>Paraclostridium</taxon>
    </lineage>
</organism>
<evidence type="ECO:0000259" key="1">
    <source>
        <dbReference type="SMART" id="SM01058"/>
    </source>
</evidence>
<dbReference type="InterPro" id="IPR036101">
    <property type="entry name" value="CarD-like/TRCF_RID_sf"/>
</dbReference>
<evidence type="ECO:0000313" key="3">
    <source>
        <dbReference type="Proteomes" id="UP000034407"/>
    </source>
</evidence>
<dbReference type="PANTHER" id="PTHR38447">
    <property type="entry name" value="TRANSCRIPTION FACTOR YDEB-RELATED"/>
    <property type="match status" value="1"/>
</dbReference>
<dbReference type="GO" id="GO:0009303">
    <property type="term" value="P:rRNA transcription"/>
    <property type="evidence" value="ECO:0007669"/>
    <property type="project" value="TreeGrafter"/>
</dbReference>
<gene>
    <name evidence="2" type="ORF">VN21_02665</name>
</gene>
<dbReference type="InterPro" id="IPR003711">
    <property type="entry name" value="CarD-like/TRCF_RID"/>
</dbReference>
<name>A0A0M3DM62_9FIRM</name>
<dbReference type="Pfam" id="PF02559">
    <property type="entry name" value="CarD_TRCF_RID"/>
    <property type="match status" value="1"/>
</dbReference>
<dbReference type="InterPro" id="IPR048792">
    <property type="entry name" value="CarD_C"/>
</dbReference>
<dbReference type="OrthoDB" id="9786074at2"/>
<protein>
    <submittedName>
        <fullName evidence="2">CarD family transcriptional regulator</fullName>
    </submittedName>
</protein>
<dbReference type="Proteomes" id="UP000034407">
    <property type="component" value="Unassembled WGS sequence"/>
</dbReference>
<dbReference type="PATRIC" id="fig|1629550.3.peg.3234"/>
<keyword evidence="3" id="KW-1185">Reference proteome</keyword>
<dbReference type="AlphaFoldDB" id="A0A0M3DM62"/>
<dbReference type="InterPro" id="IPR042215">
    <property type="entry name" value="CarD-like_C"/>
</dbReference>
<dbReference type="SUPFAM" id="SSF141259">
    <property type="entry name" value="CarD-like"/>
    <property type="match status" value="1"/>
</dbReference>
<dbReference type="InterPro" id="IPR052531">
    <property type="entry name" value="CarD-like_regulator"/>
</dbReference>
<dbReference type="Gene3D" id="2.40.10.170">
    <property type="match status" value="1"/>
</dbReference>
<evidence type="ECO:0000313" key="2">
    <source>
        <dbReference type="EMBL" id="KKY02534.1"/>
    </source>
</evidence>